<keyword evidence="2" id="KW-1185">Reference proteome</keyword>
<proteinExistence type="predicted"/>
<dbReference type="EMBL" id="JASBWV010000003">
    <property type="protein sequence ID" value="KAJ9127247.1"/>
    <property type="molecule type" value="Genomic_DNA"/>
</dbReference>
<comment type="caution">
    <text evidence="1">The sequence shown here is derived from an EMBL/GenBank/DDBJ whole genome shotgun (WGS) entry which is preliminary data.</text>
</comment>
<reference evidence="1" key="1">
    <citation type="submission" date="2023-04" db="EMBL/GenBank/DDBJ databases">
        <title>Draft Genome sequencing of Naganishia species isolated from polar environments using Oxford Nanopore Technology.</title>
        <authorList>
            <person name="Leo P."/>
            <person name="Venkateswaran K."/>
        </authorList>
    </citation>
    <scope>NUCLEOTIDE SEQUENCE</scope>
    <source>
        <strain evidence="1">DBVPG 5303</strain>
    </source>
</reference>
<organism evidence="1 2">
    <name type="scientific">Naganishia onofrii</name>
    <dbReference type="NCBI Taxonomy" id="1851511"/>
    <lineage>
        <taxon>Eukaryota</taxon>
        <taxon>Fungi</taxon>
        <taxon>Dikarya</taxon>
        <taxon>Basidiomycota</taxon>
        <taxon>Agaricomycotina</taxon>
        <taxon>Tremellomycetes</taxon>
        <taxon>Filobasidiales</taxon>
        <taxon>Filobasidiaceae</taxon>
        <taxon>Naganishia</taxon>
    </lineage>
</organism>
<sequence length="279" mass="30840">MSFLRTGMRVTLETESQIATKDSVLGEDTVEAVLGVDEDGTRGAQSAWRVGPPKADADAQDKIPVAWNVSKFQVAHASHRIYAECESALHPKTPDRILDVFLLKPAIQAMRRQALQNPSGRSKDSLEKLDFQSLVEDGVKPADDLLVTVEVAERMLKRKFTRNDAEEMVKYVGWAYVKWQDLQYEAGAQTFGGCKMLITNCRYVNPLLATWDTPISAPAPGSTAFLGAFEAYLWSRTVIVPVLKPVEALKRDNRPLNGFVRMAKQPSCVVGGVSAMRSL</sequence>
<name>A0ACC2XWY6_9TREE</name>
<protein>
    <submittedName>
        <fullName evidence="1">Uncharacterized protein</fullName>
    </submittedName>
</protein>
<evidence type="ECO:0000313" key="1">
    <source>
        <dbReference type="EMBL" id="KAJ9127247.1"/>
    </source>
</evidence>
<accession>A0ACC2XWY6</accession>
<gene>
    <name evidence="1" type="ORF">QFC24_001485</name>
</gene>
<evidence type="ECO:0000313" key="2">
    <source>
        <dbReference type="Proteomes" id="UP001234202"/>
    </source>
</evidence>
<dbReference type="Proteomes" id="UP001234202">
    <property type="component" value="Unassembled WGS sequence"/>
</dbReference>